<sequence length="184" mass="20510">MVRTALVSIAFASTFIVAAVAQPIGSFSQEDKFEREFVGSIDNLDLASRADMGVDLVEGLAEREPFWFLGPLIASGIKKIIKKREFLDEDTENSDLFQRGVVEEFVRSDEIAKWTLLRMSTSNLHVDLVHIACAAENDFVKYVRPTSLLVSGQCSFSHPFPIDCAFYGLLDVIIKNGQLMETVD</sequence>
<reference evidence="2" key="1">
    <citation type="submission" date="2022-06" db="EMBL/GenBank/DDBJ databases">
        <title>Genome Sequence of Candolleomyces eurysporus.</title>
        <authorList>
            <person name="Buettner E."/>
        </authorList>
    </citation>
    <scope>NUCLEOTIDE SEQUENCE</scope>
    <source>
        <strain evidence="2">VTCC 930004</strain>
    </source>
</reference>
<feature type="signal peptide" evidence="1">
    <location>
        <begin position="1"/>
        <end position="21"/>
    </location>
</feature>
<dbReference type="AlphaFoldDB" id="A0A9W8IZ79"/>
<evidence type="ECO:0000313" key="2">
    <source>
        <dbReference type="EMBL" id="KAJ2921333.1"/>
    </source>
</evidence>
<name>A0A9W8IZ79_9AGAR</name>
<proteinExistence type="predicted"/>
<gene>
    <name evidence="2" type="ORF">H1R20_g15765</name>
</gene>
<keyword evidence="1" id="KW-0732">Signal</keyword>
<evidence type="ECO:0000256" key="1">
    <source>
        <dbReference type="SAM" id="SignalP"/>
    </source>
</evidence>
<evidence type="ECO:0000313" key="3">
    <source>
        <dbReference type="Proteomes" id="UP001140091"/>
    </source>
</evidence>
<protein>
    <submittedName>
        <fullName evidence="2">Uncharacterized protein</fullName>
    </submittedName>
</protein>
<feature type="chain" id="PRO_5040957163" evidence="1">
    <location>
        <begin position="22"/>
        <end position="184"/>
    </location>
</feature>
<accession>A0A9W8IZ79</accession>
<dbReference type="Proteomes" id="UP001140091">
    <property type="component" value="Unassembled WGS sequence"/>
</dbReference>
<organism evidence="2 3">
    <name type="scientific">Candolleomyces eurysporus</name>
    <dbReference type="NCBI Taxonomy" id="2828524"/>
    <lineage>
        <taxon>Eukaryota</taxon>
        <taxon>Fungi</taxon>
        <taxon>Dikarya</taxon>
        <taxon>Basidiomycota</taxon>
        <taxon>Agaricomycotina</taxon>
        <taxon>Agaricomycetes</taxon>
        <taxon>Agaricomycetidae</taxon>
        <taxon>Agaricales</taxon>
        <taxon>Agaricineae</taxon>
        <taxon>Psathyrellaceae</taxon>
        <taxon>Candolleomyces</taxon>
    </lineage>
</organism>
<feature type="non-terminal residue" evidence="2">
    <location>
        <position position="184"/>
    </location>
</feature>
<comment type="caution">
    <text evidence="2">The sequence shown here is derived from an EMBL/GenBank/DDBJ whole genome shotgun (WGS) entry which is preliminary data.</text>
</comment>
<dbReference type="EMBL" id="JANBPK010001623">
    <property type="protein sequence ID" value="KAJ2921333.1"/>
    <property type="molecule type" value="Genomic_DNA"/>
</dbReference>
<keyword evidence="3" id="KW-1185">Reference proteome</keyword>